<dbReference type="InParanoid" id="A0A1D2V9W4"/>
<feature type="domain" description="UTP23 sensor motif region" evidence="9">
    <location>
        <begin position="196"/>
        <end position="214"/>
    </location>
</feature>
<keyword evidence="2" id="KW-0690">Ribosome biogenesis</keyword>
<dbReference type="Pfam" id="PF04900">
    <property type="entry name" value="Fcf1"/>
    <property type="match status" value="1"/>
</dbReference>
<evidence type="ECO:0000256" key="6">
    <source>
        <dbReference type="ARBA" id="ARBA00038503"/>
    </source>
</evidence>
<dbReference type="InterPro" id="IPR006984">
    <property type="entry name" value="Fcf1/UTP23"/>
</dbReference>
<dbReference type="RefSeq" id="XP_020044731.1">
    <property type="nucleotide sequence ID" value="XM_020190931.1"/>
</dbReference>
<feature type="region of interest" description="Disordered" evidence="8">
    <location>
        <begin position="172"/>
        <end position="267"/>
    </location>
</feature>
<dbReference type="Proteomes" id="UP000095038">
    <property type="component" value="Unassembled WGS sequence"/>
</dbReference>
<dbReference type="Pfam" id="PF24779">
    <property type="entry name" value="UTP23_sensor"/>
    <property type="match status" value="1"/>
</dbReference>
<dbReference type="EMBL" id="KV454492">
    <property type="protein sequence ID" value="ODV58424.1"/>
    <property type="molecule type" value="Genomic_DNA"/>
</dbReference>
<accession>A0A1D2V9W4</accession>
<feature type="compositionally biased region" description="Basic residues" evidence="8">
    <location>
        <begin position="235"/>
        <end position="244"/>
    </location>
</feature>
<dbReference type="SUPFAM" id="SSF88723">
    <property type="entry name" value="PIN domain-like"/>
    <property type="match status" value="1"/>
</dbReference>
<dbReference type="PANTHER" id="PTHR12416">
    <property type="entry name" value="RRNA-PROCESSING PROTEIN UTP23 HOMOLOG"/>
    <property type="match status" value="1"/>
</dbReference>
<dbReference type="GO" id="GO:0000472">
    <property type="term" value="P:endonucleolytic cleavage to generate mature 5'-end of SSU-rRNA from (SSU-rRNA, 5.8S rRNA, LSU-rRNA)"/>
    <property type="evidence" value="ECO:0007669"/>
    <property type="project" value="EnsemblFungi"/>
</dbReference>
<comment type="similarity">
    <text evidence="6">Belongs to the UTP23/FCF1 family. UTP23 subfamily.</text>
</comment>
<comment type="function">
    <text evidence="5">Involved in rRNA-processing and ribosome biogenesis.</text>
</comment>
<dbReference type="AlphaFoldDB" id="A0A1D2V9W4"/>
<protein>
    <recommendedName>
        <fullName evidence="7">U three protein 23</fullName>
    </recommendedName>
</protein>
<evidence type="ECO:0000256" key="3">
    <source>
        <dbReference type="ARBA" id="ARBA00022552"/>
    </source>
</evidence>
<gene>
    <name evidence="10" type="ORF">ASCRUDRAFT_39365</name>
</gene>
<dbReference type="GeneID" id="30964567"/>
<evidence type="ECO:0000256" key="4">
    <source>
        <dbReference type="ARBA" id="ARBA00023242"/>
    </source>
</evidence>
<dbReference type="GO" id="GO:0032040">
    <property type="term" value="C:small-subunit processome"/>
    <property type="evidence" value="ECO:0007669"/>
    <property type="project" value="EnsemblFungi"/>
</dbReference>
<dbReference type="CDD" id="cd09865">
    <property type="entry name" value="PIN_ScUtp23p-like"/>
    <property type="match status" value="1"/>
</dbReference>
<feature type="compositionally biased region" description="Basic and acidic residues" evidence="8">
    <location>
        <begin position="179"/>
        <end position="193"/>
    </location>
</feature>
<organism evidence="10 11">
    <name type="scientific">Ascoidea rubescens DSM 1968</name>
    <dbReference type="NCBI Taxonomy" id="1344418"/>
    <lineage>
        <taxon>Eukaryota</taxon>
        <taxon>Fungi</taxon>
        <taxon>Dikarya</taxon>
        <taxon>Ascomycota</taxon>
        <taxon>Saccharomycotina</taxon>
        <taxon>Saccharomycetes</taxon>
        <taxon>Ascoideaceae</taxon>
        <taxon>Ascoidea</taxon>
    </lineage>
</organism>
<dbReference type="FunCoup" id="A0A1D2V9W4">
    <property type="interactions" value="1062"/>
</dbReference>
<dbReference type="InterPro" id="IPR057776">
    <property type="entry name" value="UTP23_sensor"/>
</dbReference>
<evidence type="ECO:0000256" key="1">
    <source>
        <dbReference type="ARBA" id="ARBA00004604"/>
    </source>
</evidence>
<comment type="subcellular location">
    <subcellularLocation>
        <location evidence="1">Nucleus</location>
        <location evidence="1">Nucleolus</location>
    </subcellularLocation>
</comment>
<evidence type="ECO:0000256" key="7">
    <source>
        <dbReference type="ARBA" id="ARBA00076388"/>
    </source>
</evidence>
<sequence>MRQKRAKAYRKNMLVYNHTFKFREPYQVIIDDQVILKAINAKFDLVKVLKKTIQAEIKPMITQCCIQVLYRTKNQEAIELAKKFERRRCGHLPKEPETPHKCILSITNVNNNNKFRYIIVTQNEVLRKELRKVPGVPLIYINKTGVLVMEPLSDMTEKARKIYEKSKLSEGLNNAKTAGIREQKSTEGEDDSKPKKKRKRGPKEPNPLSIKKKKTQKPPTNGTAKDLAEQDTEKKKRKRKHKKTSKNEPALTHQDSAKADSSGGSSV</sequence>
<dbReference type="GO" id="GO:0000480">
    <property type="term" value="P:endonucleolytic cleavage in 5'-ETS of tricistronic rRNA transcript (SSU-rRNA, 5.8S rRNA, LSU-rRNA)"/>
    <property type="evidence" value="ECO:0007669"/>
    <property type="project" value="EnsemblFungi"/>
</dbReference>
<proteinExistence type="inferred from homology"/>
<evidence type="ECO:0000259" key="9">
    <source>
        <dbReference type="Pfam" id="PF24779"/>
    </source>
</evidence>
<dbReference type="FunFam" id="3.40.50.1010:FF:000006">
    <property type="entry name" value="rRNA-processing protein UTP23 homolog"/>
    <property type="match status" value="1"/>
</dbReference>
<evidence type="ECO:0000256" key="5">
    <source>
        <dbReference type="ARBA" id="ARBA00037300"/>
    </source>
</evidence>
<keyword evidence="4" id="KW-0539">Nucleus</keyword>
<evidence type="ECO:0000313" key="11">
    <source>
        <dbReference type="Proteomes" id="UP000095038"/>
    </source>
</evidence>
<dbReference type="STRING" id="1344418.A0A1D2V9W4"/>
<dbReference type="GO" id="GO:0070181">
    <property type="term" value="F:small ribosomal subunit rRNA binding"/>
    <property type="evidence" value="ECO:0007669"/>
    <property type="project" value="EnsemblFungi"/>
</dbReference>
<dbReference type="Gene3D" id="3.40.50.1010">
    <property type="entry name" value="5'-nuclease"/>
    <property type="match status" value="1"/>
</dbReference>
<evidence type="ECO:0000256" key="8">
    <source>
        <dbReference type="SAM" id="MobiDB-lite"/>
    </source>
</evidence>
<dbReference type="OrthoDB" id="25675at2759"/>
<keyword evidence="11" id="KW-1185">Reference proteome</keyword>
<dbReference type="GO" id="GO:0000447">
    <property type="term" value="P:endonucleolytic cleavage in ITS1 to separate SSU-rRNA from 5.8S rRNA and LSU-rRNA from tricistronic rRNA transcript (SSU-rRNA, 5.8S rRNA, LSU-rRNA)"/>
    <property type="evidence" value="ECO:0007669"/>
    <property type="project" value="EnsemblFungi"/>
</dbReference>
<dbReference type="InterPro" id="IPR029060">
    <property type="entry name" value="PIN-like_dom_sf"/>
</dbReference>
<keyword evidence="3" id="KW-0698">rRNA processing</keyword>
<evidence type="ECO:0000313" key="10">
    <source>
        <dbReference type="EMBL" id="ODV58424.1"/>
    </source>
</evidence>
<reference evidence="11" key="1">
    <citation type="submission" date="2016-05" db="EMBL/GenBank/DDBJ databases">
        <title>Comparative genomics of biotechnologically important yeasts.</title>
        <authorList>
            <consortium name="DOE Joint Genome Institute"/>
            <person name="Riley R."/>
            <person name="Haridas S."/>
            <person name="Wolfe K.H."/>
            <person name="Lopes M.R."/>
            <person name="Hittinger C.T."/>
            <person name="Goker M."/>
            <person name="Salamov A."/>
            <person name="Wisecaver J."/>
            <person name="Long T.M."/>
            <person name="Aerts A.L."/>
            <person name="Barry K."/>
            <person name="Choi C."/>
            <person name="Clum A."/>
            <person name="Coughlan A.Y."/>
            <person name="Deshpande S."/>
            <person name="Douglass A.P."/>
            <person name="Hanson S.J."/>
            <person name="Klenk H.-P."/>
            <person name="Labutti K."/>
            <person name="Lapidus A."/>
            <person name="Lindquist E."/>
            <person name="Lipzen A."/>
            <person name="Meier-Kolthoff J.P."/>
            <person name="Ohm R.A."/>
            <person name="Otillar R.P."/>
            <person name="Pangilinan J."/>
            <person name="Peng Y."/>
            <person name="Rokas A."/>
            <person name="Rosa C.A."/>
            <person name="Scheuner C."/>
            <person name="Sibirny A.A."/>
            <person name="Slot J.C."/>
            <person name="Stielow J.B."/>
            <person name="Sun H."/>
            <person name="Kurtzman C.P."/>
            <person name="Blackwell M."/>
            <person name="Grigoriev I.V."/>
            <person name="Jeffries T.W."/>
        </authorList>
    </citation>
    <scope>NUCLEOTIDE SEQUENCE [LARGE SCALE GENOMIC DNA]</scope>
    <source>
        <strain evidence="11">DSM 1968</strain>
    </source>
</reference>
<name>A0A1D2V9W4_9ASCO</name>
<evidence type="ECO:0000256" key="2">
    <source>
        <dbReference type="ARBA" id="ARBA00022517"/>
    </source>
</evidence>